<evidence type="ECO:0000256" key="2">
    <source>
        <dbReference type="ARBA" id="ARBA00022763"/>
    </source>
</evidence>
<feature type="compositionally biased region" description="Basic and acidic residues" evidence="3">
    <location>
        <begin position="428"/>
        <end position="440"/>
    </location>
</feature>
<evidence type="ECO:0000256" key="1">
    <source>
        <dbReference type="ARBA" id="ARBA00006082"/>
    </source>
</evidence>
<dbReference type="SUPFAM" id="SSF55874">
    <property type="entry name" value="ATPase domain of HSP90 chaperone/DNA topoisomerase II/histidine kinase"/>
    <property type="match status" value="1"/>
</dbReference>
<evidence type="ECO:0000313" key="5">
    <source>
        <dbReference type="EMBL" id="KXX81721.1"/>
    </source>
</evidence>
<dbReference type="AlphaFoldDB" id="A0A175WDY1"/>
<dbReference type="GO" id="GO:0016887">
    <property type="term" value="F:ATP hydrolysis activity"/>
    <property type="evidence" value="ECO:0007669"/>
    <property type="project" value="InterPro"/>
</dbReference>
<dbReference type="EMBL" id="LCTW02000029">
    <property type="protein sequence ID" value="KXX81721.1"/>
    <property type="molecule type" value="Genomic_DNA"/>
</dbReference>
<gene>
    <name evidence="5" type="ORF">MMYC01_201029</name>
</gene>
<dbReference type="Gene3D" id="3.30.230.10">
    <property type="match status" value="1"/>
</dbReference>
<protein>
    <submittedName>
        <fullName evidence="5">PMS1 protein 1</fullName>
    </submittedName>
</protein>
<dbReference type="InterPro" id="IPR036890">
    <property type="entry name" value="HATPase_C_sf"/>
</dbReference>
<dbReference type="PANTHER" id="PTHR10073">
    <property type="entry name" value="DNA MISMATCH REPAIR PROTEIN MLH, PMS, MUTL"/>
    <property type="match status" value="1"/>
</dbReference>
<dbReference type="InterPro" id="IPR020568">
    <property type="entry name" value="Ribosomal_Su5_D2-typ_SF"/>
</dbReference>
<dbReference type="GO" id="GO:0032389">
    <property type="term" value="C:MutLalpha complex"/>
    <property type="evidence" value="ECO:0007669"/>
    <property type="project" value="TreeGrafter"/>
</dbReference>
<dbReference type="Gene3D" id="3.30.565.10">
    <property type="entry name" value="Histidine kinase-like ATPase, C-terminal domain"/>
    <property type="match status" value="1"/>
</dbReference>
<dbReference type="GO" id="GO:0006298">
    <property type="term" value="P:mismatch repair"/>
    <property type="evidence" value="ECO:0007669"/>
    <property type="project" value="InterPro"/>
</dbReference>
<dbReference type="GO" id="GO:0005524">
    <property type="term" value="F:ATP binding"/>
    <property type="evidence" value="ECO:0007669"/>
    <property type="project" value="InterPro"/>
</dbReference>
<dbReference type="Pfam" id="PF13589">
    <property type="entry name" value="HATPase_c_3"/>
    <property type="match status" value="1"/>
</dbReference>
<feature type="region of interest" description="Disordered" evidence="3">
    <location>
        <begin position="415"/>
        <end position="456"/>
    </location>
</feature>
<name>A0A175WDY1_9PEZI</name>
<keyword evidence="6" id="KW-1185">Reference proteome</keyword>
<dbReference type="FunFam" id="3.30.565.10:FF:000017">
    <property type="entry name" value="PMS1 homolog 1, mismatch repair system component"/>
    <property type="match status" value="1"/>
</dbReference>
<comment type="caution">
    <text evidence="5">The sequence shown here is derived from an EMBL/GenBank/DDBJ whole genome shotgun (WGS) entry which is preliminary data.</text>
</comment>
<dbReference type="STRING" id="100816.A0A175WDY1"/>
<dbReference type="SMART" id="SM01340">
    <property type="entry name" value="DNA_mis_repair"/>
    <property type="match status" value="1"/>
</dbReference>
<dbReference type="GO" id="GO:0030983">
    <property type="term" value="F:mismatched DNA binding"/>
    <property type="evidence" value="ECO:0007669"/>
    <property type="project" value="InterPro"/>
</dbReference>
<dbReference type="OrthoDB" id="10263226at2759"/>
<organism evidence="5 6">
    <name type="scientific">Madurella mycetomatis</name>
    <dbReference type="NCBI Taxonomy" id="100816"/>
    <lineage>
        <taxon>Eukaryota</taxon>
        <taxon>Fungi</taxon>
        <taxon>Dikarya</taxon>
        <taxon>Ascomycota</taxon>
        <taxon>Pezizomycotina</taxon>
        <taxon>Sordariomycetes</taxon>
        <taxon>Sordariomycetidae</taxon>
        <taxon>Sordariales</taxon>
        <taxon>Sordariales incertae sedis</taxon>
        <taxon>Madurella</taxon>
    </lineage>
</organism>
<comment type="similarity">
    <text evidence="1">Belongs to the DNA mismatch repair MutL/HexB family.</text>
</comment>
<dbReference type="GO" id="GO:0061982">
    <property type="term" value="P:meiosis I cell cycle process"/>
    <property type="evidence" value="ECO:0007669"/>
    <property type="project" value="UniProtKB-ARBA"/>
</dbReference>
<sequence>MPISALPEGTVRQLGSTLVITSPVVLLKEFLDNAIDSGATFVDVLVSLNTIDRIEVRDNGHGIHQGDFDSLGRPGHTSKLRLFEELGMLGGKTLGFRGAALASANTLADVSLTTRETTEHVATAITLAKGGGISSQRHASSPVGTTVCATGLFSNLPIRRQVSIKEAPKSLARMKELLQAYALARPWIRLRFTVLKTPNLSWSYVPAATGGVKEAAMQLFGTELASQCFFSISSGKDHRAGRSNAWSSINTPSEEETNPVFEALLPRRTADLRKLGKGAFISVDSRPLSSSRGTAKKLYAIFKECIGDHSSPTRSSDLPRNPFIRLNVRCPSGYYDVNIETSKDDVVFTEEHYVFDRFRSFLSAVYSAPGDWAPVDLPLEVTPAAEAEAPSGAPPQVSKPTQAMGSSWRFDMSTMLDGLSDDENDTENPLRRANQERTNEHTPMNSEAINTSGASRSLARLSKNVTERLNLGHAIPQLRCLVKIHRDLDSKDVWQDASTAESCNPPR</sequence>
<feature type="compositionally biased region" description="Polar residues" evidence="3">
    <location>
        <begin position="441"/>
        <end position="455"/>
    </location>
</feature>
<dbReference type="Proteomes" id="UP000078237">
    <property type="component" value="Unassembled WGS sequence"/>
</dbReference>
<accession>A0A175WDY1</accession>
<dbReference type="SUPFAM" id="SSF54211">
    <property type="entry name" value="Ribosomal protein S5 domain 2-like"/>
    <property type="match status" value="1"/>
</dbReference>
<evidence type="ECO:0000313" key="6">
    <source>
        <dbReference type="Proteomes" id="UP000078237"/>
    </source>
</evidence>
<reference evidence="5 6" key="1">
    <citation type="journal article" date="2016" name="Genome Announc.">
        <title>Genome Sequence of Madurella mycetomatis mm55, Isolated from a Human Mycetoma Case in Sudan.</title>
        <authorList>
            <person name="Smit S."/>
            <person name="Derks M.F."/>
            <person name="Bervoets S."/>
            <person name="Fahal A."/>
            <person name="van Leeuwen W."/>
            <person name="van Belkum A."/>
            <person name="van de Sande W.W."/>
        </authorList>
    </citation>
    <scope>NUCLEOTIDE SEQUENCE [LARGE SCALE GENOMIC DNA]</scope>
    <source>
        <strain evidence="6">mm55</strain>
    </source>
</reference>
<dbReference type="InterPro" id="IPR013507">
    <property type="entry name" value="DNA_mismatch_S5_2-like"/>
</dbReference>
<dbReference type="InterPro" id="IPR014721">
    <property type="entry name" value="Ribsml_uS5_D2-typ_fold_subgr"/>
</dbReference>
<dbReference type="VEuPathDB" id="FungiDB:MMYC01_201029"/>
<feature type="domain" description="DNA mismatch repair protein S5" evidence="4">
    <location>
        <begin position="216"/>
        <end position="367"/>
    </location>
</feature>
<dbReference type="InterPro" id="IPR038973">
    <property type="entry name" value="MutL/Mlh/Pms-like"/>
</dbReference>
<keyword evidence="2" id="KW-0227">DNA damage</keyword>
<evidence type="ECO:0000256" key="3">
    <source>
        <dbReference type="SAM" id="MobiDB-lite"/>
    </source>
</evidence>
<proteinExistence type="inferred from homology"/>
<dbReference type="GO" id="GO:0140664">
    <property type="term" value="F:ATP-dependent DNA damage sensor activity"/>
    <property type="evidence" value="ECO:0007669"/>
    <property type="project" value="InterPro"/>
</dbReference>
<dbReference type="PANTHER" id="PTHR10073:SF41">
    <property type="entry name" value="MISMATCH REPAIR PROTEIN, PUTATIVE (AFU_ORTHOLOGUE AFUA_8G05820)-RELATED"/>
    <property type="match status" value="1"/>
</dbReference>
<evidence type="ECO:0000259" key="4">
    <source>
        <dbReference type="SMART" id="SM01340"/>
    </source>
</evidence>